<dbReference type="AlphaFoldDB" id="A0A223CXK9"/>
<dbReference type="KEGG" id="tab:CIG75_02895"/>
<dbReference type="OrthoDB" id="2381857at2"/>
<dbReference type="Proteomes" id="UP000214688">
    <property type="component" value="Chromosome"/>
</dbReference>
<organism evidence="1 2">
    <name type="scientific">Tumebacillus algifaecis</name>
    <dbReference type="NCBI Taxonomy" id="1214604"/>
    <lineage>
        <taxon>Bacteria</taxon>
        <taxon>Bacillati</taxon>
        <taxon>Bacillota</taxon>
        <taxon>Bacilli</taxon>
        <taxon>Bacillales</taxon>
        <taxon>Alicyclobacillaceae</taxon>
        <taxon>Tumebacillus</taxon>
    </lineage>
</organism>
<evidence type="ECO:0000313" key="2">
    <source>
        <dbReference type="Proteomes" id="UP000214688"/>
    </source>
</evidence>
<dbReference type="EMBL" id="CP022657">
    <property type="protein sequence ID" value="ASS74031.1"/>
    <property type="molecule type" value="Genomic_DNA"/>
</dbReference>
<accession>A0A223CXK9</accession>
<protein>
    <submittedName>
        <fullName evidence="1">Uncharacterized protein</fullName>
    </submittedName>
</protein>
<evidence type="ECO:0000313" key="1">
    <source>
        <dbReference type="EMBL" id="ASS74031.1"/>
    </source>
</evidence>
<name>A0A223CXK9_9BACL</name>
<keyword evidence="2" id="KW-1185">Reference proteome</keyword>
<gene>
    <name evidence="1" type="ORF">CIG75_02895</name>
</gene>
<dbReference type="RefSeq" id="WP_094235290.1">
    <property type="nucleotide sequence ID" value="NZ_CP022657.1"/>
</dbReference>
<proteinExistence type="predicted"/>
<reference evidence="1 2" key="1">
    <citation type="journal article" date="2015" name="Int. J. Syst. Evol. Microbiol.">
        <title>Tumebacillus algifaecis sp. nov., isolated from decomposing algal scum.</title>
        <authorList>
            <person name="Wu Y.F."/>
            <person name="Zhang B."/>
            <person name="Xing P."/>
            <person name="Wu Q.L."/>
            <person name="Liu S.J."/>
        </authorList>
    </citation>
    <scope>NUCLEOTIDE SEQUENCE [LARGE SCALE GENOMIC DNA]</scope>
    <source>
        <strain evidence="1 2">THMBR28</strain>
    </source>
</reference>
<sequence length="154" mass="17100">MNLFGLIDFYNGLEKCKEIGGCIETESITLADGSQFDNAVIVRVDYTGHRFYSLGFMDEQGAVRVVNVDQLTLVLRPVHKRVADVNNKAYQAWAFAQKSARAKRLLEFSQGAAASSYQKELQTLLNDLGMEETTNLSLKRVPTEKPQPAIKAVG</sequence>